<evidence type="ECO:0000256" key="2">
    <source>
        <dbReference type="ARBA" id="ARBA00006759"/>
    </source>
</evidence>
<evidence type="ECO:0000313" key="7">
    <source>
        <dbReference type="EMBL" id="PIE33812.1"/>
    </source>
</evidence>
<evidence type="ECO:0000256" key="5">
    <source>
        <dbReference type="ARBA" id="ARBA00022833"/>
    </source>
</evidence>
<feature type="domain" description="Metallo-beta-lactamase" evidence="6">
    <location>
        <begin position="12"/>
        <end position="168"/>
    </location>
</feature>
<evidence type="ECO:0000313" key="8">
    <source>
        <dbReference type="Proteomes" id="UP000230821"/>
    </source>
</evidence>
<dbReference type="PANTHER" id="PTHR43084:SF1">
    <property type="entry name" value="PERSULFIDE DIOXYGENASE ETHE1, MITOCHONDRIAL"/>
    <property type="match status" value="1"/>
</dbReference>
<dbReference type="GO" id="GO:0046872">
    <property type="term" value="F:metal ion binding"/>
    <property type="evidence" value="ECO:0007669"/>
    <property type="project" value="UniProtKB-KW"/>
</dbReference>
<dbReference type="EMBL" id="PDSK01000094">
    <property type="protein sequence ID" value="PIE33812.1"/>
    <property type="molecule type" value="Genomic_DNA"/>
</dbReference>
<dbReference type="PANTHER" id="PTHR43084">
    <property type="entry name" value="PERSULFIDE DIOXYGENASE ETHE1"/>
    <property type="match status" value="1"/>
</dbReference>
<reference evidence="7 8" key="1">
    <citation type="submission" date="2017-10" db="EMBL/GenBank/DDBJ databases">
        <title>Novel microbial diversity and functional potential in the marine mammal oral microbiome.</title>
        <authorList>
            <person name="Dudek N.K."/>
            <person name="Sun C.L."/>
            <person name="Burstein D."/>
            <person name="Kantor R.S."/>
            <person name="Aliaga Goltsman D.S."/>
            <person name="Bik E.M."/>
            <person name="Thomas B.C."/>
            <person name="Banfield J.F."/>
            <person name="Relman D.A."/>
        </authorList>
    </citation>
    <scope>NUCLEOTIDE SEQUENCE [LARGE SCALE GENOMIC DNA]</scope>
    <source>
        <strain evidence="7">DOLJORAL78_47_16</strain>
    </source>
</reference>
<dbReference type="GO" id="GO:0006749">
    <property type="term" value="P:glutathione metabolic process"/>
    <property type="evidence" value="ECO:0007669"/>
    <property type="project" value="TreeGrafter"/>
</dbReference>
<evidence type="ECO:0000256" key="1">
    <source>
        <dbReference type="ARBA" id="ARBA00001947"/>
    </source>
</evidence>
<name>A0A2G6KFS0_9BACT</name>
<sequence>MFVKQFLTGGDRNFGYLAAEEATQKAVIIDPSYSPTKLADFAAEHGYAVEYVFNTHGHYDHTNGNAEIERLTGKTPLLYGDIEPQTGMKVVHDANFPLGDLTIRIIHTPGHTQDSICLYLGDAVFTGDTLFVGKIGGTDFGAQARNEYDSLHQHILILPDDTRVFPGHNYGTAPESTIKNERETNPFLIQPDFEAFVDLKRNWTAYKLAHGIQ</sequence>
<organism evidence="7 8">
    <name type="scientific">candidate division KSB3 bacterium</name>
    <dbReference type="NCBI Taxonomy" id="2044937"/>
    <lineage>
        <taxon>Bacteria</taxon>
        <taxon>candidate division KSB3</taxon>
    </lineage>
</organism>
<evidence type="ECO:0000256" key="4">
    <source>
        <dbReference type="ARBA" id="ARBA00022801"/>
    </source>
</evidence>
<comment type="caution">
    <text evidence="7">The sequence shown here is derived from an EMBL/GenBank/DDBJ whole genome shotgun (WGS) entry which is preliminary data.</text>
</comment>
<dbReference type="GO" id="GO:0050313">
    <property type="term" value="F:sulfur dioxygenase activity"/>
    <property type="evidence" value="ECO:0007669"/>
    <property type="project" value="TreeGrafter"/>
</dbReference>
<keyword evidence="3" id="KW-0479">Metal-binding</keyword>
<comment type="cofactor">
    <cofactor evidence="1">
        <name>Zn(2+)</name>
        <dbReference type="ChEBI" id="CHEBI:29105"/>
    </cofactor>
</comment>
<dbReference type="SUPFAM" id="SSF56281">
    <property type="entry name" value="Metallo-hydrolase/oxidoreductase"/>
    <property type="match status" value="1"/>
</dbReference>
<keyword evidence="5" id="KW-0862">Zinc</keyword>
<evidence type="ECO:0000256" key="3">
    <source>
        <dbReference type="ARBA" id="ARBA00022723"/>
    </source>
</evidence>
<protein>
    <submittedName>
        <fullName evidence="7">MBL fold metallo-hydrolase</fullName>
    </submittedName>
</protein>
<dbReference type="AlphaFoldDB" id="A0A2G6KFS0"/>
<dbReference type="Proteomes" id="UP000230821">
    <property type="component" value="Unassembled WGS sequence"/>
</dbReference>
<dbReference type="Gene3D" id="3.60.15.10">
    <property type="entry name" value="Ribonuclease Z/Hydroxyacylglutathione hydrolase-like"/>
    <property type="match status" value="1"/>
</dbReference>
<proteinExistence type="inferred from homology"/>
<accession>A0A2G6KFS0</accession>
<dbReference type="InterPro" id="IPR001279">
    <property type="entry name" value="Metallo-B-lactamas"/>
</dbReference>
<dbReference type="Pfam" id="PF00753">
    <property type="entry name" value="Lactamase_B"/>
    <property type="match status" value="1"/>
</dbReference>
<dbReference type="GO" id="GO:0070813">
    <property type="term" value="P:hydrogen sulfide metabolic process"/>
    <property type="evidence" value="ECO:0007669"/>
    <property type="project" value="TreeGrafter"/>
</dbReference>
<dbReference type="SMART" id="SM00849">
    <property type="entry name" value="Lactamase_B"/>
    <property type="match status" value="1"/>
</dbReference>
<dbReference type="InterPro" id="IPR051682">
    <property type="entry name" value="Mito_Persulfide_Diox"/>
</dbReference>
<keyword evidence="4 7" id="KW-0378">Hydrolase</keyword>
<dbReference type="GO" id="GO:0016787">
    <property type="term" value="F:hydrolase activity"/>
    <property type="evidence" value="ECO:0007669"/>
    <property type="project" value="UniProtKB-KW"/>
</dbReference>
<dbReference type="InterPro" id="IPR036866">
    <property type="entry name" value="RibonucZ/Hydroxyglut_hydro"/>
</dbReference>
<evidence type="ECO:0000259" key="6">
    <source>
        <dbReference type="SMART" id="SM00849"/>
    </source>
</evidence>
<dbReference type="CDD" id="cd07723">
    <property type="entry name" value="hydroxyacylglutathione_hydrolase_MBL-fold"/>
    <property type="match status" value="1"/>
</dbReference>
<dbReference type="InterPro" id="IPR035680">
    <property type="entry name" value="Clx_II_MBL"/>
</dbReference>
<comment type="similarity">
    <text evidence="2">Belongs to the metallo-beta-lactamase superfamily. Glyoxalase II family.</text>
</comment>
<gene>
    <name evidence="7" type="ORF">CSA56_09880</name>
</gene>